<keyword evidence="2" id="KW-0472">Membrane</keyword>
<organism evidence="3 4">
    <name type="scientific">Aeromicrobium duanguangcaii</name>
    <dbReference type="NCBI Taxonomy" id="2968086"/>
    <lineage>
        <taxon>Bacteria</taxon>
        <taxon>Bacillati</taxon>
        <taxon>Actinomycetota</taxon>
        <taxon>Actinomycetes</taxon>
        <taxon>Propionibacteriales</taxon>
        <taxon>Nocardioidaceae</taxon>
        <taxon>Aeromicrobium</taxon>
    </lineage>
</organism>
<feature type="transmembrane region" description="Helical" evidence="2">
    <location>
        <begin position="53"/>
        <end position="71"/>
    </location>
</feature>
<feature type="region of interest" description="Disordered" evidence="1">
    <location>
        <begin position="206"/>
        <end position="226"/>
    </location>
</feature>
<keyword evidence="2" id="KW-0812">Transmembrane</keyword>
<evidence type="ECO:0000256" key="1">
    <source>
        <dbReference type="SAM" id="MobiDB-lite"/>
    </source>
</evidence>
<keyword evidence="4" id="KW-1185">Reference proteome</keyword>
<dbReference type="EMBL" id="CP101990">
    <property type="protein sequence ID" value="UUI69953.1"/>
    <property type="molecule type" value="Genomic_DNA"/>
</dbReference>
<evidence type="ECO:0008006" key="5">
    <source>
        <dbReference type="Google" id="ProtNLM"/>
    </source>
</evidence>
<evidence type="ECO:0000256" key="2">
    <source>
        <dbReference type="SAM" id="Phobius"/>
    </source>
</evidence>
<reference evidence="3 4" key="1">
    <citation type="submission" date="2022-07" db="EMBL/GenBank/DDBJ databases">
        <title>Novel species in genus Aeromicrobium.</title>
        <authorList>
            <person name="Ye L."/>
        </authorList>
    </citation>
    <scope>NUCLEOTIDE SEQUENCE [LARGE SCALE GENOMIC DNA]</scope>
    <source>
        <strain evidence="4">zg-Y50</strain>
    </source>
</reference>
<feature type="transmembrane region" description="Helical" evidence="2">
    <location>
        <begin position="12"/>
        <end position="32"/>
    </location>
</feature>
<dbReference type="RefSeq" id="WP_232416507.1">
    <property type="nucleotide sequence ID" value="NZ_CP101990.1"/>
</dbReference>
<sequence length="226" mass="25076">MSELTVVPARPSFRGVVIVLDVAAKVMLLLLLMTALRYPELGHLEGKGATARAVGYPLAAFIIPAAWFLVWRRRVTFPWLVDLLVTLTCFTDTLGNRMDLYDTVRRFDDVMHFVNTGVLTAAFILLTLPRRATRAQVFERSLAFGVTAALVWEIAEYYAFLSTSGFVDRYADTLGDLALGSLGSVAAGQLVYWAWKHHHLLTEGPQPLPDYPGANERPPTSRQPGL</sequence>
<dbReference type="Pfam" id="PF09997">
    <property type="entry name" value="DUF2238"/>
    <property type="match status" value="1"/>
</dbReference>
<dbReference type="InterPro" id="IPR014509">
    <property type="entry name" value="YjdF-like"/>
</dbReference>
<keyword evidence="2" id="KW-1133">Transmembrane helix</keyword>
<evidence type="ECO:0000313" key="4">
    <source>
        <dbReference type="Proteomes" id="UP001315860"/>
    </source>
</evidence>
<gene>
    <name evidence="3" type="ORF">NP095_07620</name>
</gene>
<feature type="transmembrane region" description="Helical" evidence="2">
    <location>
        <begin position="141"/>
        <end position="161"/>
    </location>
</feature>
<dbReference type="Proteomes" id="UP001315860">
    <property type="component" value="Chromosome"/>
</dbReference>
<accession>A0ABY5KNN4</accession>
<feature type="transmembrane region" description="Helical" evidence="2">
    <location>
        <begin position="173"/>
        <end position="195"/>
    </location>
</feature>
<name>A0ABY5KNN4_9ACTN</name>
<proteinExistence type="predicted"/>
<feature type="transmembrane region" description="Helical" evidence="2">
    <location>
        <begin position="110"/>
        <end position="129"/>
    </location>
</feature>
<evidence type="ECO:0000313" key="3">
    <source>
        <dbReference type="EMBL" id="UUI69953.1"/>
    </source>
</evidence>
<protein>
    <recommendedName>
        <fullName evidence="5">VanZ-like domain-containing protein</fullName>
    </recommendedName>
</protein>